<dbReference type="PANTHER" id="PTHR43205">
    <property type="entry name" value="PROSTAGLANDIN REDUCTASE"/>
    <property type="match status" value="1"/>
</dbReference>
<dbReference type="Gene3D" id="3.40.50.720">
    <property type="entry name" value="NAD(P)-binding Rossmann-like Domain"/>
    <property type="match status" value="1"/>
</dbReference>
<accession>A0A4Y9A964</accession>
<keyword evidence="4" id="KW-1185">Reference proteome</keyword>
<evidence type="ECO:0000313" key="3">
    <source>
        <dbReference type="EMBL" id="TFJ92406.1"/>
    </source>
</evidence>
<evidence type="ECO:0000313" key="4">
    <source>
        <dbReference type="Proteomes" id="UP000298484"/>
    </source>
</evidence>
<dbReference type="GO" id="GO:0016628">
    <property type="term" value="F:oxidoreductase activity, acting on the CH-CH group of donors, NAD or NADP as acceptor"/>
    <property type="evidence" value="ECO:0007669"/>
    <property type="project" value="InterPro"/>
</dbReference>
<dbReference type="Gene3D" id="3.90.180.10">
    <property type="entry name" value="Medium-chain alcohol dehydrogenases, catalytic domain"/>
    <property type="match status" value="1"/>
</dbReference>
<dbReference type="Proteomes" id="UP000298484">
    <property type="component" value="Unassembled WGS sequence"/>
</dbReference>
<protein>
    <submittedName>
        <fullName evidence="3">NADP-dependent oxidoreductase</fullName>
    </submittedName>
</protein>
<dbReference type="SUPFAM" id="SSF51735">
    <property type="entry name" value="NAD(P)-binding Rossmann-fold domains"/>
    <property type="match status" value="1"/>
</dbReference>
<name>A0A4Y9A964_9BACI</name>
<dbReference type="PANTHER" id="PTHR43205:SF7">
    <property type="entry name" value="PROSTAGLANDIN REDUCTASE 1"/>
    <property type="match status" value="1"/>
</dbReference>
<dbReference type="OrthoDB" id="9805663at2"/>
<reference evidence="3 4" key="1">
    <citation type="submission" date="2019-03" db="EMBL/GenBank/DDBJ databases">
        <title>Genome sequence of Lentibacillus salicampi ATCC BAA-719.</title>
        <authorList>
            <person name="Maclea K.S."/>
            <person name="Simoes Junior M."/>
        </authorList>
    </citation>
    <scope>NUCLEOTIDE SEQUENCE [LARGE SCALE GENOMIC DNA]</scope>
    <source>
        <strain evidence="3 4">ATCC BAA-719</strain>
    </source>
</reference>
<sequence length="341" mass="37430">MTIINNQITLAERPQGMPDDNTFEFVKKDVGDVKEGQILIKTLYVSVDPYMRGRMENVESYVEPFKLNEVIDGGSIGEIIESKSDQFKTGDIVTGMFGWQEYYIAGESEVRQIDPSIAPITTNLHILGMTGLTAYFGLLDIGKPKAGETVVISGAAGSVGSIVGQIAKIKGARVVGIAGSDEKVNFLKDELNFDAGINYRTTGNIKADLKHACPDGVDVYYDNVGGEISDAVMTQLNRYARIPVCGAISTYNLEEKDIGPRVQQTLIKKSALMQGFTVGNYSGRFKEGAKQLGQWLQEGKLTYRETIREGFENIPDAFLDLFRGKNIGKLLVKVGERSMNK</sequence>
<dbReference type="FunFam" id="3.40.50.720:FF:000121">
    <property type="entry name" value="Prostaglandin reductase 2"/>
    <property type="match status" value="1"/>
</dbReference>
<dbReference type="InterPro" id="IPR041694">
    <property type="entry name" value="ADH_N_2"/>
</dbReference>
<evidence type="ECO:0000259" key="2">
    <source>
        <dbReference type="SMART" id="SM00829"/>
    </source>
</evidence>
<keyword evidence="1" id="KW-0560">Oxidoreductase</keyword>
<organism evidence="3 4">
    <name type="scientific">Lentibacillus salicampi</name>
    <dbReference type="NCBI Taxonomy" id="175306"/>
    <lineage>
        <taxon>Bacteria</taxon>
        <taxon>Bacillati</taxon>
        <taxon>Bacillota</taxon>
        <taxon>Bacilli</taxon>
        <taxon>Bacillales</taxon>
        <taxon>Bacillaceae</taxon>
        <taxon>Lentibacillus</taxon>
    </lineage>
</organism>
<dbReference type="InterPro" id="IPR011032">
    <property type="entry name" value="GroES-like_sf"/>
</dbReference>
<evidence type="ECO:0000256" key="1">
    <source>
        <dbReference type="ARBA" id="ARBA00023002"/>
    </source>
</evidence>
<comment type="caution">
    <text evidence="3">The sequence shown here is derived from an EMBL/GenBank/DDBJ whole genome shotgun (WGS) entry which is preliminary data.</text>
</comment>
<dbReference type="AlphaFoldDB" id="A0A4Y9A964"/>
<dbReference type="SUPFAM" id="SSF50129">
    <property type="entry name" value="GroES-like"/>
    <property type="match status" value="2"/>
</dbReference>
<dbReference type="CDD" id="cd05288">
    <property type="entry name" value="PGDH"/>
    <property type="match status" value="1"/>
</dbReference>
<feature type="domain" description="Enoyl reductase (ER)" evidence="2">
    <location>
        <begin position="16"/>
        <end position="332"/>
    </location>
</feature>
<dbReference type="EMBL" id="SRHY01000022">
    <property type="protein sequence ID" value="TFJ92406.1"/>
    <property type="molecule type" value="Genomic_DNA"/>
</dbReference>
<dbReference type="RefSeq" id="WP_135110466.1">
    <property type="nucleotide sequence ID" value="NZ_SRHY01000022.1"/>
</dbReference>
<proteinExistence type="predicted"/>
<gene>
    <name evidence="3" type="ORF">E4U82_12200</name>
</gene>
<dbReference type="SMART" id="SM00829">
    <property type="entry name" value="PKS_ER"/>
    <property type="match status" value="1"/>
</dbReference>
<dbReference type="InterPro" id="IPR045010">
    <property type="entry name" value="MDR_fam"/>
</dbReference>
<dbReference type="InterPro" id="IPR020843">
    <property type="entry name" value="ER"/>
</dbReference>
<dbReference type="InterPro" id="IPR013149">
    <property type="entry name" value="ADH-like_C"/>
</dbReference>
<dbReference type="Pfam" id="PF00107">
    <property type="entry name" value="ADH_zinc_N"/>
    <property type="match status" value="1"/>
</dbReference>
<dbReference type="Pfam" id="PF16884">
    <property type="entry name" value="ADH_N_2"/>
    <property type="match status" value="1"/>
</dbReference>
<dbReference type="InterPro" id="IPR036291">
    <property type="entry name" value="NAD(P)-bd_dom_sf"/>
</dbReference>